<protein>
    <submittedName>
        <fullName evidence="1">Uncharacterized protein</fullName>
    </submittedName>
</protein>
<evidence type="ECO:0000313" key="2">
    <source>
        <dbReference type="Proteomes" id="UP000827872"/>
    </source>
</evidence>
<gene>
    <name evidence="1" type="ORF">K3G42_001688</name>
</gene>
<comment type="caution">
    <text evidence="1">The sequence shown here is derived from an EMBL/GenBank/DDBJ whole genome shotgun (WGS) entry which is preliminary data.</text>
</comment>
<keyword evidence="2" id="KW-1185">Reference proteome</keyword>
<organism evidence="1 2">
    <name type="scientific">Sphaerodactylus townsendi</name>
    <dbReference type="NCBI Taxonomy" id="933632"/>
    <lineage>
        <taxon>Eukaryota</taxon>
        <taxon>Metazoa</taxon>
        <taxon>Chordata</taxon>
        <taxon>Craniata</taxon>
        <taxon>Vertebrata</taxon>
        <taxon>Euteleostomi</taxon>
        <taxon>Lepidosauria</taxon>
        <taxon>Squamata</taxon>
        <taxon>Bifurcata</taxon>
        <taxon>Gekkota</taxon>
        <taxon>Sphaerodactylidae</taxon>
        <taxon>Sphaerodactylus</taxon>
    </lineage>
</organism>
<name>A0ACB8F0T2_9SAUR</name>
<accession>A0ACB8F0T2</accession>
<evidence type="ECO:0000313" key="1">
    <source>
        <dbReference type="EMBL" id="KAH7998851.1"/>
    </source>
</evidence>
<proteinExistence type="predicted"/>
<dbReference type="EMBL" id="CM037618">
    <property type="protein sequence ID" value="KAH7998851.1"/>
    <property type="molecule type" value="Genomic_DNA"/>
</dbReference>
<reference evidence="1" key="1">
    <citation type="submission" date="2021-08" db="EMBL/GenBank/DDBJ databases">
        <title>The first chromosome-level gecko genome reveals the dynamic sex chromosomes of Neotropical dwarf geckos (Sphaerodactylidae: Sphaerodactylus).</title>
        <authorList>
            <person name="Pinto B.J."/>
            <person name="Keating S.E."/>
            <person name="Gamble T."/>
        </authorList>
    </citation>
    <scope>NUCLEOTIDE SEQUENCE</scope>
    <source>
        <strain evidence="1">TG3544</strain>
    </source>
</reference>
<dbReference type="Proteomes" id="UP000827872">
    <property type="component" value="Linkage Group LG05"/>
</dbReference>
<sequence length="407" mass="44972">MHLFPSLQQKDVLGPATTSILNEAEEEASNLMREETNPSTLEADSPDNLHSLMNCRICQLFVRTVDRLLDKSEEMMDQYMPLTEEEICNLKQAVEELDVSSADHQKSDCFNRITALSYRLRQRAYMMALSKLRLTRRSTHSTLSQLHETLDLIEQAQQGEEPESQRNHQKLGEMCTQWTQQRQGARDNQEAVLSVSDGQREAGAPFAPDGSPGEAVGVPGPGSTSEAGTSSLAAGRNTLKTDTPSAKDCSSDEVQMIFTTPACREENGFASTEVESKTLEMSRKLTLDLKGTYENLLGNLKDMPLSLKHKLYQTYGHMAELHAKFATANSFADLPGSILEKGLAIMAQAQDSMDEVMEFAFLNPMGILADNLPLVPVTTETHSAQPEEGDILKIQAAYDPKGCDEHN</sequence>